<reference evidence="1" key="2">
    <citation type="journal article" date="2023" name="BMC Genomics">
        <title>Pest status, molecular evolution, and epigenetic factors derived from the genome assembly of Frankliniella fusca, a thysanopteran phytovirus vector.</title>
        <authorList>
            <person name="Catto M.A."/>
            <person name="Labadie P.E."/>
            <person name="Jacobson A.L."/>
            <person name="Kennedy G.G."/>
            <person name="Srinivasan R."/>
            <person name="Hunt B.G."/>
        </authorList>
    </citation>
    <scope>NUCLEOTIDE SEQUENCE</scope>
    <source>
        <strain evidence="1">PL_HMW_Pooled</strain>
    </source>
</reference>
<sequence>MSSIDPRGVLRGACTVCPCTQYEMDPESKRAACSYCDCPAPKLKGKIKGIFLLEIVATYEATSSMEPVMVINIPTDPPANILDVLERGSRTCNSEVPTDELPIPDVFPDAIEESLKAKTVTDDQVNLIVHRIVSHVIGKNIKGQNSKLAEKCARRISNKYSPLKKRDPKLVGLKKKFMRRFSKEKSLVGKGKYLMILKTAQNLKYWIKPVLNKK</sequence>
<gene>
    <name evidence="1" type="ORF">KUF71_019771</name>
</gene>
<dbReference type="AlphaFoldDB" id="A0AAE1GV26"/>
<evidence type="ECO:0000313" key="1">
    <source>
        <dbReference type="EMBL" id="KAK3909762.1"/>
    </source>
</evidence>
<accession>A0AAE1GV26</accession>
<keyword evidence="2" id="KW-1185">Reference proteome</keyword>
<name>A0AAE1GV26_9NEOP</name>
<dbReference type="Proteomes" id="UP001219518">
    <property type="component" value="Unassembled WGS sequence"/>
</dbReference>
<dbReference type="EMBL" id="JAHWGI010000120">
    <property type="protein sequence ID" value="KAK3909762.1"/>
    <property type="molecule type" value="Genomic_DNA"/>
</dbReference>
<reference evidence="1" key="1">
    <citation type="submission" date="2021-07" db="EMBL/GenBank/DDBJ databases">
        <authorList>
            <person name="Catto M.A."/>
            <person name="Jacobson A."/>
            <person name="Kennedy G."/>
            <person name="Labadie P."/>
            <person name="Hunt B.G."/>
            <person name="Srinivasan R."/>
        </authorList>
    </citation>
    <scope>NUCLEOTIDE SEQUENCE</scope>
    <source>
        <strain evidence="1">PL_HMW_Pooled</strain>
        <tissue evidence="1">Head</tissue>
    </source>
</reference>
<protein>
    <submittedName>
        <fullName evidence="1">Cytochrome P450 1A1</fullName>
    </submittedName>
</protein>
<evidence type="ECO:0000313" key="2">
    <source>
        <dbReference type="Proteomes" id="UP001219518"/>
    </source>
</evidence>
<organism evidence="1 2">
    <name type="scientific">Frankliniella fusca</name>
    <dbReference type="NCBI Taxonomy" id="407009"/>
    <lineage>
        <taxon>Eukaryota</taxon>
        <taxon>Metazoa</taxon>
        <taxon>Ecdysozoa</taxon>
        <taxon>Arthropoda</taxon>
        <taxon>Hexapoda</taxon>
        <taxon>Insecta</taxon>
        <taxon>Pterygota</taxon>
        <taxon>Neoptera</taxon>
        <taxon>Paraneoptera</taxon>
        <taxon>Thysanoptera</taxon>
        <taxon>Terebrantia</taxon>
        <taxon>Thripoidea</taxon>
        <taxon>Thripidae</taxon>
        <taxon>Frankliniella</taxon>
    </lineage>
</organism>
<proteinExistence type="predicted"/>
<comment type="caution">
    <text evidence="1">The sequence shown here is derived from an EMBL/GenBank/DDBJ whole genome shotgun (WGS) entry which is preliminary data.</text>
</comment>